<protein>
    <recommendedName>
        <fullName evidence="3">DUF2726 domain-containing protein</fullName>
    </recommendedName>
</protein>
<accession>A0A9X6ZHP9</accession>
<gene>
    <name evidence="1" type="ORF">CN357_04440</name>
</gene>
<name>A0A9X6ZHP9_BACCE</name>
<dbReference type="EMBL" id="NTSO01000002">
    <property type="protein sequence ID" value="PFF51943.1"/>
    <property type="molecule type" value="Genomic_DNA"/>
</dbReference>
<dbReference type="AlphaFoldDB" id="A0A9X6ZHP9"/>
<evidence type="ECO:0000313" key="2">
    <source>
        <dbReference type="Proteomes" id="UP000220210"/>
    </source>
</evidence>
<reference evidence="1 2" key="1">
    <citation type="submission" date="2017-09" db="EMBL/GenBank/DDBJ databases">
        <title>Large-scale bioinformatics analysis of Bacillus genomes uncovers conserved roles of natural products in bacterial physiology.</title>
        <authorList>
            <consortium name="Agbiome Team Llc"/>
            <person name="Bleich R.M."/>
            <person name="Kirk G.J."/>
            <person name="Santa Maria K.C."/>
            <person name="Allen S.E."/>
            <person name="Farag S."/>
            <person name="Shank E.A."/>
            <person name="Bowers A."/>
        </authorList>
    </citation>
    <scope>NUCLEOTIDE SEQUENCE [LARGE SCALE GENOMIC DNA]</scope>
    <source>
        <strain evidence="1 2">AFS020204</strain>
    </source>
</reference>
<dbReference type="Gene3D" id="3.40.960.10">
    <property type="entry name" value="VSR Endonuclease"/>
    <property type="match status" value="1"/>
</dbReference>
<evidence type="ECO:0008006" key="3">
    <source>
        <dbReference type="Google" id="ProtNLM"/>
    </source>
</evidence>
<proteinExistence type="predicted"/>
<evidence type="ECO:0000313" key="1">
    <source>
        <dbReference type="EMBL" id="PFF51943.1"/>
    </source>
</evidence>
<comment type="caution">
    <text evidence="1">The sequence shown here is derived from an EMBL/GenBank/DDBJ whole genome shotgun (WGS) entry which is preliminary data.</text>
</comment>
<dbReference type="RefSeq" id="WP_098434168.1">
    <property type="nucleotide sequence ID" value="NZ_NTSO01000002.1"/>
</dbReference>
<sequence length="444" mass="52215">MTKKKTHEEFVEEVKTFVGNDYVVIGTYRGSKEKIRIKHLLCNHEWDVFPYQFLHRSKCSHCGKGRKTKEQFQKDVSNQWGNEYIVIGEYINNRTKVQMKHLVCGREWTFTPLNLKKCKGCTTCNSKRIKRYKKTHADFIKEVYENVKNEYKVLGTYKNNREKILMQHTTCGNEWLVTPKNFLTNNSRCPECNSKQKGIKDFKKKVNQAVGDEYIVIGEYINNKTKIRMLHRKCGEIVEIAPNNFSKGCRCSNCSSKKANIKKRKTHAEFVSDIYRLEGDNYNVIGKYTDFKTHVSLKHNECGHIWDSTPHNFFAGRRCPKCRASKGEKEIEKFLQEHGIVYKSQYIAEGCRYKRDLRFDFGIFSNNNLVAVIEYDGQQHITPVSIFGGKKAFETLQKRDEIKNNYCKVNGIRMFRIPFWDIEDINKILFDLFIPFIRETEQIA</sequence>
<organism evidence="1 2">
    <name type="scientific">Bacillus cereus</name>
    <dbReference type="NCBI Taxonomy" id="1396"/>
    <lineage>
        <taxon>Bacteria</taxon>
        <taxon>Bacillati</taxon>
        <taxon>Bacillota</taxon>
        <taxon>Bacilli</taxon>
        <taxon>Bacillales</taxon>
        <taxon>Bacillaceae</taxon>
        <taxon>Bacillus</taxon>
        <taxon>Bacillus cereus group</taxon>
    </lineage>
</organism>
<dbReference type="Proteomes" id="UP000220210">
    <property type="component" value="Unassembled WGS sequence"/>
</dbReference>